<dbReference type="EnsemblMetazoa" id="CPIJ016938-RA">
    <property type="protein sequence ID" value="CPIJ016938-PA"/>
    <property type="gene ID" value="CPIJ016938"/>
</dbReference>
<keyword evidence="7" id="KW-0862">Zinc</keyword>
<accession>B0XBT1</accession>
<keyword evidence="6" id="KW-0378">Hydrolase</keyword>
<evidence type="ECO:0000256" key="2">
    <source>
        <dbReference type="ARBA" id="ARBA00004401"/>
    </source>
</evidence>
<keyword evidence="15" id="KW-1185">Reference proteome</keyword>
<evidence type="ECO:0000256" key="3">
    <source>
        <dbReference type="ARBA" id="ARBA00007357"/>
    </source>
</evidence>
<evidence type="ECO:0000313" key="14">
    <source>
        <dbReference type="EnsemblMetazoa" id="CPIJ016938-PA"/>
    </source>
</evidence>
<keyword evidence="5" id="KW-0479">Metal-binding</keyword>
<name>B0XBT1_CULQU</name>
<dbReference type="OrthoDB" id="6475849at2759"/>
<comment type="cofactor">
    <cofactor evidence="1">
        <name>Zn(2+)</name>
        <dbReference type="ChEBI" id="CHEBI:29105"/>
    </cofactor>
</comment>
<dbReference type="InterPro" id="IPR008753">
    <property type="entry name" value="Peptidase_M13_N"/>
</dbReference>
<proteinExistence type="inferred from homology"/>
<dbReference type="Pfam" id="PF05649">
    <property type="entry name" value="Peptidase_M13_N"/>
    <property type="match status" value="1"/>
</dbReference>
<evidence type="ECO:0000256" key="6">
    <source>
        <dbReference type="ARBA" id="ARBA00022801"/>
    </source>
</evidence>
<keyword evidence="10" id="KW-0812">Transmembrane</keyword>
<dbReference type="MEROPS" id="M13.A14"/>
<dbReference type="eggNOG" id="KOG3624">
    <property type="taxonomic scope" value="Eukaryota"/>
</dbReference>
<dbReference type="PRINTS" id="PR00786">
    <property type="entry name" value="NEPRILYSIN"/>
</dbReference>
<evidence type="ECO:0000256" key="4">
    <source>
        <dbReference type="ARBA" id="ARBA00022670"/>
    </source>
</evidence>
<feature type="domain" description="Peptidase M13 N-terminal" evidence="12">
    <location>
        <begin position="254"/>
        <end position="493"/>
    </location>
</feature>
<comment type="similarity">
    <text evidence="3">Belongs to the peptidase M13 family.</text>
</comment>
<evidence type="ECO:0000256" key="7">
    <source>
        <dbReference type="ARBA" id="ARBA00022833"/>
    </source>
</evidence>
<reference evidence="14" key="2">
    <citation type="submission" date="2020-05" db="UniProtKB">
        <authorList>
            <consortium name="EnsemblMetazoa"/>
        </authorList>
    </citation>
    <scope>IDENTIFICATION</scope>
    <source>
        <strain evidence="14">JHB</strain>
    </source>
</reference>
<evidence type="ECO:0000256" key="5">
    <source>
        <dbReference type="ARBA" id="ARBA00022723"/>
    </source>
</evidence>
<evidence type="ECO:0000313" key="13">
    <source>
        <dbReference type="EMBL" id="EDS44460.1"/>
    </source>
</evidence>
<dbReference type="VEuPathDB" id="VectorBase:CQUJHB011586"/>
<sequence length="759" mass="86482">MGEKLFHDDDGRQIMCATKPTLGLFLVQRLVAGPPSGSSTTSSSLQRAPLKQSRAPMTRYKQAQFADEDSSSIGSIQINETTRSPTMHIRYHTARGTSLWHARSKLEKVLLLLMLGSLVTIVVLASILATESTRILHVQPHVDSNIYKADVLQDNTSDELRTIAVAIVNRFRSDQISSKDVSMTSDESVTKWPQVTGSGVISLTRRMIGFIAYSDSVPKWPPVTSSIENRFRARLDRSRRSDAPVQGQLSHKTGHAKILAAYLDYMTKVSVLLGANESEARRQMTEVIAFETKLAGITTPQDQRRDDEENYHLMTIHELQEKAPFINWRDHFEEAFRLVKRKITEKENVVVYAPDYLKKLNELIVEYQTTDEKKIILNNYLVWQTVRTLTACLSKAFRDAYKGLRKALIGSDGGEEPWRYCVSDTTNVLGFAIGAMFVREVFHGESKPRAEEMINEVRNAFKENLDTLVWMDNETRKLAEEKADAITDMIGFPDYILSPEELDKKYQELNIDPKAYFDNNINFNIYSLKKNLEKLDQPVNKSRWGMTPPTVNAYYTPTKNQIVFPAGILQLPFFDMKNPKSLNYGAMGVVMGHELTHAFDDQGREYDKYGNLHQWWNNKTVERFKKQTDCFNKQYSSYKVNGKNLNGKQTMGENIADNGGLKAAFHAYIKNEKFSTTPTDTLPLPGLNMTHRQLFFVSFAQVWCSAVTDETTTLQIDKDPHSPPQYRVIGSLSNLQEFSDTFKCKLGSRMNPERKCEVW</sequence>
<keyword evidence="4" id="KW-0645">Protease</keyword>
<dbReference type="EMBL" id="DS232652">
    <property type="protein sequence ID" value="EDS44460.1"/>
    <property type="molecule type" value="Genomic_DNA"/>
</dbReference>
<dbReference type="OMA" id="EHERGKQ"/>
<feature type="transmembrane region" description="Helical" evidence="10">
    <location>
        <begin position="109"/>
        <end position="129"/>
    </location>
</feature>
<dbReference type="FunCoup" id="B0XBT1">
    <property type="interactions" value="102"/>
</dbReference>
<dbReference type="Pfam" id="PF01431">
    <property type="entry name" value="Peptidase_M13"/>
    <property type="match status" value="1"/>
</dbReference>
<dbReference type="InterPro" id="IPR024079">
    <property type="entry name" value="MetalloPept_cat_dom_sf"/>
</dbReference>
<reference evidence="13" key="1">
    <citation type="submission" date="2007-03" db="EMBL/GenBank/DDBJ databases">
        <title>Annotation of Culex pipiens quinquefasciatus.</title>
        <authorList>
            <consortium name="The Broad Institute Genome Sequencing Platform"/>
            <person name="Atkinson P.W."/>
            <person name="Hemingway J."/>
            <person name="Christensen B.M."/>
            <person name="Higgs S."/>
            <person name="Kodira C."/>
            <person name="Hannick L."/>
            <person name="Megy K."/>
            <person name="O'Leary S."/>
            <person name="Pearson M."/>
            <person name="Haas B.J."/>
            <person name="Mauceli E."/>
            <person name="Wortman J.R."/>
            <person name="Lee N.H."/>
            <person name="Guigo R."/>
            <person name="Stanke M."/>
            <person name="Alvarado L."/>
            <person name="Amedeo P."/>
            <person name="Antoine C.H."/>
            <person name="Arensburger P."/>
            <person name="Bidwell S.L."/>
            <person name="Crawford M."/>
            <person name="Camaro F."/>
            <person name="Devon K."/>
            <person name="Engels R."/>
            <person name="Hammond M."/>
            <person name="Howarth C."/>
            <person name="Koehrsen M."/>
            <person name="Lawson D."/>
            <person name="Montgomery P."/>
            <person name="Nene V."/>
            <person name="Nusbaum C."/>
            <person name="Puiu D."/>
            <person name="Romero-Severson J."/>
            <person name="Severson D.W."/>
            <person name="Shumway M."/>
            <person name="Sisk P."/>
            <person name="Stolte C."/>
            <person name="Zeng Q."/>
            <person name="Eisenstadt E."/>
            <person name="Fraser-Liggett C."/>
            <person name="Strausberg R."/>
            <person name="Galagan J."/>
            <person name="Birren B."/>
            <person name="Collins F.H."/>
        </authorList>
    </citation>
    <scope>NUCLEOTIDE SEQUENCE [LARGE SCALE GENOMIC DNA]</scope>
    <source>
        <strain evidence="13">JHB</strain>
    </source>
</reference>
<dbReference type="STRING" id="7176.B0XBT1"/>
<dbReference type="GO" id="GO:0004222">
    <property type="term" value="F:metalloendopeptidase activity"/>
    <property type="evidence" value="ECO:0007669"/>
    <property type="project" value="InterPro"/>
</dbReference>
<dbReference type="AlphaFoldDB" id="B0XBT1"/>
<dbReference type="InterPro" id="IPR042089">
    <property type="entry name" value="Peptidase_M13_dom_2"/>
</dbReference>
<comment type="subcellular location">
    <subcellularLocation>
        <location evidence="2">Cell membrane</location>
        <topology evidence="2">Single-pass type II membrane protein</topology>
    </subcellularLocation>
</comment>
<dbReference type="Proteomes" id="UP000002320">
    <property type="component" value="Unassembled WGS sequence"/>
</dbReference>
<evidence type="ECO:0000259" key="12">
    <source>
        <dbReference type="Pfam" id="PF05649"/>
    </source>
</evidence>
<feature type="region of interest" description="Disordered" evidence="9">
    <location>
        <begin position="36"/>
        <end position="56"/>
    </location>
</feature>
<keyword evidence="8" id="KW-0482">Metalloprotease</keyword>
<dbReference type="PROSITE" id="PS51885">
    <property type="entry name" value="NEPRILYSIN"/>
    <property type="match status" value="1"/>
</dbReference>
<dbReference type="GO" id="GO:0046872">
    <property type="term" value="F:metal ion binding"/>
    <property type="evidence" value="ECO:0007669"/>
    <property type="project" value="UniProtKB-KW"/>
</dbReference>
<dbReference type="InterPro" id="IPR000718">
    <property type="entry name" value="Peptidase_M13"/>
</dbReference>
<dbReference type="SUPFAM" id="SSF55486">
    <property type="entry name" value="Metalloproteases ('zincins'), catalytic domain"/>
    <property type="match status" value="1"/>
</dbReference>
<dbReference type="HOGENOM" id="CLU_006187_8_1_1"/>
<dbReference type="Gene3D" id="3.40.390.10">
    <property type="entry name" value="Collagenase (Catalytic Domain)"/>
    <property type="match status" value="1"/>
</dbReference>
<keyword evidence="10" id="KW-1133">Transmembrane helix</keyword>
<gene>
    <name evidence="14" type="primary">6050508</name>
    <name evidence="13" type="ORF">CpipJ_CPIJ016938</name>
</gene>
<evidence type="ECO:0000256" key="9">
    <source>
        <dbReference type="SAM" id="MobiDB-lite"/>
    </source>
</evidence>
<dbReference type="PANTHER" id="PTHR11733">
    <property type="entry name" value="ZINC METALLOPROTEASE FAMILY M13 NEPRILYSIN-RELATED"/>
    <property type="match status" value="1"/>
</dbReference>
<dbReference type="VEuPathDB" id="VectorBase:CPIJ016938"/>
<dbReference type="GO" id="GO:0005886">
    <property type="term" value="C:plasma membrane"/>
    <property type="evidence" value="ECO:0007669"/>
    <property type="project" value="UniProtKB-SubCell"/>
</dbReference>
<protein>
    <submittedName>
        <fullName evidence="13 14">Endothelin-converting enzyme</fullName>
    </submittedName>
</protein>
<evidence type="ECO:0000256" key="10">
    <source>
        <dbReference type="SAM" id="Phobius"/>
    </source>
</evidence>
<dbReference type="CDD" id="cd08662">
    <property type="entry name" value="M13"/>
    <property type="match status" value="1"/>
</dbReference>
<evidence type="ECO:0000256" key="1">
    <source>
        <dbReference type="ARBA" id="ARBA00001947"/>
    </source>
</evidence>
<evidence type="ECO:0000256" key="8">
    <source>
        <dbReference type="ARBA" id="ARBA00023049"/>
    </source>
</evidence>
<dbReference type="KEGG" id="cqu:CpipJ_CPIJ016938"/>
<evidence type="ECO:0000313" key="15">
    <source>
        <dbReference type="Proteomes" id="UP000002320"/>
    </source>
</evidence>
<keyword evidence="10" id="KW-0472">Membrane</keyword>
<feature type="domain" description="Peptidase M13 C-terminal" evidence="11">
    <location>
        <begin position="552"/>
        <end position="758"/>
    </location>
</feature>
<dbReference type="GO" id="GO:0016485">
    <property type="term" value="P:protein processing"/>
    <property type="evidence" value="ECO:0007669"/>
    <property type="project" value="TreeGrafter"/>
</dbReference>
<dbReference type="InParanoid" id="B0XBT1"/>
<organism>
    <name type="scientific">Culex quinquefasciatus</name>
    <name type="common">Southern house mosquito</name>
    <name type="synonym">Culex pungens</name>
    <dbReference type="NCBI Taxonomy" id="7176"/>
    <lineage>
        <taxon>Eukaryota</taxon>
        <taxon>Metazoa</taxon>
        <taxon>Ecdysozoa</taxon>
        <taxon>Arthropoda</taxon>
        <taxon>Hexapoda</taxon>
        <taxon>Insecta</taxon>
        <taxon>Pterygota</taxon>
        <taxon>Neoptera</taxon>
        <taxon>Endopterygota</taxon>
        <taxon>Diptera</taxon>
        <taxon>Nematocera</taxon>
        <taxon>Culicoidea</taxon>
        <taxon>Culicidae</taxon>
        <taxon>Culicinae</taxon>
        <taxon>Culicini</taxon>
        <taxon>Culex</taxon>
        <taxon>Culex</taxon>
    </lineage>
</organism>
<dbReference type="InterPro" id="IPR018497">
    <property type="entry name" value="Peptidase_M13_C"/>
</dbReference>
<dbReference type="PANTHER" id="PTHR11733:SF167">
    <property type="entry name" value="FI17812P1-RELATED"/>
    <property type="match status" value="1"/>
</dbReference>
<evidence type="ECO:0000259" key="11">
    <source>
        <dbReference type="Pfam" id="PF01431"/>
    </source>
</evidence>
<dbReference type="Gene3D" id="1.10.1380.10">
    <property type="entry name" value="Neutral endopeptidase , domain2"/>
    <property type="match status" value="1"/>
</dbReference>